<accession>A0ABX0H2A7</accession>
<gene>
    <name evidence="3" type="ORF">G9Q97_03710</name>
</gene>
<evidence type="ECO:0000313" key="4">
    <source>
        <dbReference type="Proteomes" id="UP000649799"/>
    </source>
</evidence>
<feature type="domain" description="Pyrroline-5-carboxylate reductase catalytic N-terminal" evidence="2">
    <location>
        <begin position="4"/>
        <end position="97"/>
    </location>
</feature>
<dbReference type="Pfam" id="PF03807">
    <property type="entry name" value="F420_oxidored"/>
    <property type="match status" value="1"/>
</dbReference>
<organism evidence="3 4">
    <name type="scientific">Cyclobacterium plantarum</name>
    <dbReference type="NCBI Taxonomy" id="2716263"/>
    <lineage>
        <taxon>Bacteria</taxon>
        <taxon>Pseudomonadati</taxon>
        <taxon>Bacteroidota</taxon>
        <taxon>Cytophagia</taxon>
        <taxon>Cytophagales</taxon>
        <taxon>Cyclobacteriaceae</taxon>
        <taxon>Cyclobacterium</taxon>
    </lineage>
</organism>
<dbReference type="InterPro" id="IPR028939">
    <property type="entry name" value="P5C_Rdtase_cat_N"/>
</dbReference>
<dbReference type="RefSeq" id="WP_166143236.1">
    <property type="nucleotide sequence ID" value="NZ_JAANYN010000001.1"/>
</dbReference>
<keyword evidence="1" id="KW-0560">Oxidoreductase</keyword>
<evidence type="ECO:0000259" key="2">
    <source>
        <dbReference type="Pfam" id="PF03807"/>
    </source>
</evidence>
<reference evidence="3 4" key="1">
    <citation type="submission" date="2020-03" db="EMBL/GenBank/DDBJ databases">
        <title>Cyclobacterium plantarum sp. nov., a marine bacterium isolated from a coastal-marine wetland.</title>
        <authorList>
            <person name="Sanchez-Porro C."/>
            <person name="Ventosa A."/>
            <person name="Amoozegar M."/>
        </authorList>
    </citation>
    <scope>NUCLEOTIDE SEQUENCE [LARGE SCALE GENOMIC DNA]</scope>
    <source>
        <strain evidence="3 4">GBPx2</strain>
    </source>
</reference>
<proteinExistence type="predicted"/>
<dbReference type="Proteomes" id="UP000649799">
    <property type="component" value="Unassembled WGS sequence"/>
</dbReference>
<dbReference type="PANTHER" id="PTHR14239:SF0">
    <property type="entry name" value="F420-DEPENDENT NADP REDUCTASE"/>
    <property type="match status" value="1"/>
</dbReference>
<name>A0ABX0H2A7_9BACT</name>
<comment type="caution">
    <text evidence="3">The sequence shown here is derived from an EMBL/GenBank/DDBJ whole genome shotgun (WGS) entry which is preliminary data.</text>
</comment>
<sequence length="205" mass="23159">MRDIAILGESKLARTLGNRYMGRGINVIFGVKNDFEITDIEWKIYNKLSDKVLPYQEAIQKADVIFICCENDCLKTVCQLLLQAESQDKIIVDCTNGVYSSGLESNTSAIKKLLGGKNLFKAFNNLGLDYPNSDPLGIIQETYYCGDNNEHKQKLKKWIELAGFKAIDAGEFENATLLEAFYHLKMKISNQQQQSSNCHFKLISV</sequence>
<protein>
    <submittedName>
        <fullName evidence="3">NAD(P)-binding domain-containing protein</fullName>
    </submittedName>
</protein>
<dbReference type="EMBL" id="JAANYN010000001">
    <property type="protein sequence ID" value="NHE55918.1"/>
    <property type="molecule type" value="Genomic_DNA"/>
</dbReference>
<evidence type="ECO:0000256" key="1">
    <source>
        <dbReference type="ARBA" id="ARBA00023002"/>
    </source>
</evidence>
<evidence type="ECO:0000313" key="3">
    <source>
        <dbReference type="EMBL" id="NHE55918.1"/>
    </source>
</evidence>
<keyword evidence="4" id="KW-1185">Reference proteome</keyword>
<dbReference type="PANTHER" id="PTHR14239">
    <property type="entry name" value="DUDULIN-RELATED"/>
    <property type="match status" value="1"/>
</dbReference>
<dbReference type="InterPro" id="IPR051267">
    <property type="entry name" value="STEAP_metalloreductase"/>
</dbReference>
<dbReference type="Gene3D" id="3.40.50.720">
    <property type="entry name" value="NAD(P)-binding Rossmann-like Domain"/>
    <property type="match status" value="1"/>
</dbReference>
<dbReference type="InterPro" id="IPR036291">
    <property type="entry name" value="NAD(P)-bd_dom_sf"/>
</dbReference>
<dbReference type="SUPFAM" id="SSF51735">
    <property type="entry name" value="NAD(P)-binding Rossmann-fold domains"/>
    <property type="match status" value="1"/>
</dbReference>